<feature type="signal peptide" evidence="1">
    <location>
        <begin position="1"/>
        <end position="26"/>
    </location>
</feature>
<reference evidence="3 4" key="1">
    <citation type="submission" date="2019-07" db="EMBL/GenBank/DDBJ databases">
        <title>Serratia strains were isolated from fresh produce.</title>
        <authorList>
            <person name="Cho G.-S."/>
            <person name="Stein M."/>
            <person name="Lee W."/>
            <person name="Suh S.H."/>
            <person name="Franz C.M.A.P."/>
        </authorList>
    </citation>
    <scope>NUCLEOTIDE SEQUENCE [LARGE SCALE GENOMIC DNA]</scope>
    <source>
        <strain evidence="3 4">S16</strain>
    </source>
</reference>
<comment type="caution">
    <text evidence="3">The sequence shown here is derived from an EMBL/GenBank/DDBJ whole genome shotgun (WGS) entry which is preliminary data.</text>
</comment>
<dbReference type="Proteomes" id="UP000321126">
    <property type="component" value="Unassembled WGS sequence"/>
</dbReference>
<evidence type="ECO:0000259" key="2">
    <source>
        <dbReference type="Pfam" id="PF00419"/>
    </source>
</evidence>
<dbReference type="EMBL" id="VOUQ01000032">
    <property type="protein sequence ID" value="TXE24473.1"/>
    <property type="molecule type" value="Genomic_DNA"/>
</dbReference>
<organism evidence="3 4">
    <name type="scientific">Serratia marcescens</name>
    <dbReference type="NCBI Taxonomy" id="615"/>
    <lineage>
        <taxon>Bacteria</taxon>
        <taxon>Pseudomonadati</taxon>
        <taxon>Pseudomonadota</taxon>
        <taxon>Gammaproteobacteria</taxon>
        <taxon>Enterobacterales</taxon>
        <taxon>Yersiniaceae</taxon>
        <taxon>Serratia</taxon>
    </lineage>
</organism>
<dbReference type="RefSeq" id="WP_048797152.1">
    <property type="nucleotide sequence ID" value="NZ_JVEJ01000425.1"/>
</dbReference>
<evidence type="ECO:0000256" key="1">
    <source>
        <dbReference type="SAM" id="SignalP"/>
    </source>
</evidence>
<feature type="chain" id="PRO_5022785639" evidence="1">
    <location>
        <begin position="27"/>
        <end position="204"/>
    </location>
</feature>
<proteinExistence type="predicted"/>
<accession>A0A5C7BKI6</accession>
<feature type="domain" description="Fimbrial-type adhesion" evidence="2">
    <location>
        <begin position="40"/>
        <end position="204"/>
    </location>
</feature>
<dbReference type="GO" id="GO:0007155">
    <property type="term" value="P:cell adhesion"/>
    <property type="evidence" value="ECO:0007669"/>
    <property type="project" value="InterPro"/>
</dbReference>
<dbReference type="Gene3D" id="2.60.40.1090">
    <property type="entry name" value="Fimbrial-type adhesion domain"/>
    <property type="match status" value="1"/>
</dbReference>
<dbReference type="SUPFAM" id="SSF49401">
    <property type="entry name" value="Bacterial adhesins"/>
    <property type="match status" value="1"/>
</dbReference>
<dbReference type="InterPro" id="IPR008966">
    <property type="entry name" value="Adhesion_dom_sf"/>
</dbReference>
<dbReference type="AlphaFoldDB" id="A0A5C7BKI6"/>
<evidence type="ECO:0000313" key="3">
    <source>
        <dbReference type="EMBL" id="TXE24473.1"/>
    </source>
</evidence>
<dbReference type="InterPro" id="IPR000259">
    <property type="entry name" value="Adhesion_dom_fimbrial"/>
</dbReference>
<dbReference type="Pfam" id="PF00419">
    <property type="entry name" value="Fimbrial"/>
    <property type="match status" value="1"/>
</dbReference>
<dbReference type="GO" id="GO:0009289">
    <property type="term" value="C:pilus"/>
    <property type="evidence" value="ECO:0007669"/>
    <property type="project" value="InterPro"/>
</dbReference>
<sequence length="204" mass="21024">MMRVRTGSLRALCVLSGLLTANAGLAAPAEIDVTATMPVGTCTTTPSLNTVALGDVDVSPLVGTSWAIAGSTPLVITLTCTGLRSPAARPTVKISGTPKTDSPFLFRDTGAAGGTSAGLYFVLHKEKKEAGDNTNDIEAKNGEHLYIKKPGTGDEWYGPGEEVADGATVPLTVGLACGRSGWCGVDNLTLGTVKATTTFTFEYK</sequence>
<name>A0A5C7BKI6_SERMA</name>
<gene>
    <name evidence="3" type="ORF">FOT62_24735</name>
</gene>
<keyword evidence="1" id="KW-0732">Signal</keyword>
<dbReference type="InterPro" id="IPR036937">
    <property type="entry name" value="Adhesion_dom_fimbrial_sf"/>
</dbReference>
<evidence type="ECO:0000313" key="4">
    <source>
        <dbReference type="Proteomes" id="UP000321126"/>
    </source>
</evidence>
<protein>
    <submittedName>
        <fullName evidence="3">Fimbrial protein</fullName>
    </submittedName>
</protein>